<dbReference type="AlphaFoldDB" id="A0A2C5X3G0"/>
<protein>
    <submittedName>
        <fullName evidence="2">Uncharacterized protein</fullName>
    </submittedName>
</protein>
<reference evidence="2 3" key="2">
    <citation type="journal article" date="2013" name="IMA Fungus">
        <title>IMA Genome-F 1: Ceratocystis fimbriata: Draft nuclear genome sequence for the plant pathogen, Ceratocystis fimbriata.</title>
        <authorList>
            <person name="Wilken P.M."/>
            <person name="Steenkamp E.T."/>
            <person name="Wingfield M.J."/>
            <person name="de Beer Z.W."/>
            <person name="Wingfield B.D."/>
        </authorList>
    </citation>
    <scope>NUCLEOTIDE SEQUENCE [LARGE SCALE GENOMIC DNA]</scope>
    <source>
        <strain evidence="2 3">CBS 114723</strain>
    </source>
</reference>
<dbReference type="Proteomes" id="UP000222788">
    <property type="component" value="Unassembled WGS sequence"/>
</dbReference>
<evidence type="ECO:0000256" key="1">
    <source>
        <dbReference type="SAM" id="MobiDB-lite"/>
    </source>
</evidence>
<comment type="caution">
    <text evidence="2">The sequence shown here is derived from an EMBL/GenBank/DDBJ whole genome shotgun (WGS) entry which is preliminary data.</text>
</comment>
<gene>
    <name evidence="2" type="ORF">CFIMG_003080RA</name>
</gene>
<name>A0A2C5X3G0_9PEZI</name>
<evidence type="ECO:0000313" key="2">
    <source>
        <dbReference type="EMBL" id="PHH52532.1"/>
    </source>
</evidence>
<reference evidence="2 3" key="1">
    <citation type="journal article" date="2013" name="Fungal Biol.">
        <title>Analysis of microsatellite markers in the genome of the plant pathogen Ceratocystis fimbriata.</title>
        <authorList>
            <person name="Simpson M.C."/>
            <person name="Wilken P.M."/>
            <person name="Coetzee M.P."/>
            <person name="Wingfield M.J."/>
            <person name="Wingfield B.D."/>
        </authorList>
    </citation>
    <scope>NUCLEOTIDE SEQUENCE [LARGE SCALE GENOMIC DNA]</scope>
    <source>
        <strain evidence="2 3">CBS 114723</strain>
    </source>
</reference>
<evidence type="ECO:0000313" key="3">
    <source>
        <dbReference type="Proteomes" id="UP000222788"/>
    </source>
</evidence>
<proteinExistence type="predicted"/>
<feature type="region of interest" description="Disordered" evidence="1">
    <location>
        <begin position="43"/>
        <end position="67"/>
    </location>
</feature>
<organism evidence="2 3">
    <name type="scientific">Ceratocystis fimbriata CBS 114723</name>
    <dbReference type="NCBI Taxonomy" id="1035309"/>
    <lineage>
        <taxon>Eukaryota</taxon>
        <taxon>Fungi</taxon>
        <taxon>Dikarya</taxon>
        <taxon>Ascomycota</taxon>
        <taxon>Pezizomycotina</taxon>
        <taxon>Sordariomycetes</taxon>
        <taxon>Hypocreomycetidae</taxon>
        <taxon>Microascales</taxon>
        <taxon>Ceratocystidaceae</taxon>
        <taxon>Ceratocystis</taxon>
    </lineage>
</organism>
<sequence>MAPIDDAQQTPLWTILGLTKMMRVKIRANVSVYFLEGSYQGWLDDPSSSGGLPPKRRPLTLAGNLCN</sequence>
<accession>A0A2C5X3G0</accession>
<dbReference type="EMBL" id="APWK03000065">
    <property type="protein sequence ID" value="PHH52532.1"/>
    <property type="molecule type" value="Genomic_DNA"/>
</dbReference>
<keyword evidence="3" id="KW-1185">Reference proteome</keyword>